<evidence type="ECO:0000256" key="1">
    <source>
        <dbReference type="SAM" id="Coils"/>
    </source>
</evidence>
<feature type="transmembrane region" description="Helical" evidence="2">
    <location>
        <begin position="12"/>
        <end position="35"/>
    </location>
</feature>
<dbReference type="RefSeq" id="WP_262066214.1">
    <property type="nucleotide sequence ID" value="NZ_JAMXOD010000010.1"/>
</dbReference>
<name>A0ABT1E9Z1_9FIRM</name>
<feature type="transmembrane region" description="Helical" evidence="2">
    <location>
        <begin position="68"/>
        <end position="88"/>
    </location>
</feature>
<comment type="caution">
    <text evidence="3">The sequence shown here is derived from an EMBL/GenBank/DDBJ whole genome shotgun (WGS) entry which is preliminary data.</text>
</comment>
<proteinExistence type="predicted"/>
<feature type="transmembrane region" description="Helical" evidence="2">
    <location>
        <begin position="41"/>
        <end position="61"/>
    </location>
</feature>
<keyword evidence="2" id="KW-1133">Transmembrane helix</keyword>
<evidence type="ECO:0000256" key="2">
    <source>
        <dbReference type="SAM" id="Phobius"/>
    </source>
</evidence>
<dbReference type="Proteomes" id="UP001523566">
    <property type="component" value="Unassembled WGS sequence"/>
</dbReference>
<dbReference type="EMBL" id="JAMZFW010000010">
    <property type="protein sequence ID" value="MCP1102429.1"/>
    <property type="molecule type" value="Genomic_DNA"/>
</dbReference>
<evidence type="ECO:0000313" key="4">
    <source>
        <dbReference type="Proteomes" id="UP001523566"/>
    </source>
</evidence>
<keyword evidence="2" id="KW-0472">Membrane</keyword>
<keyword evidence="2" id="KW-0812">Transmembrane</keyword>
<evidence type="ECO:0000313" key="3">
    <source>
        <dbReference type="EMBL" id="MCP1102429.1"/>
    </source>
</evidence>
<keyword evidence="1" id="KW-0175">Coiled coil</keyword>
<feature type="coiled-coil region" evidence="1">
    <location>
        <begin position="154"/>
        <end position="181"/>
    </location>
</feature>
<gene>
    <name evidence="3" type="ORF">NK125_08395</name>
</gene>
<accession>A0ABT1E9Z1</accession>
<sequence length="229" mass="26465">MARKTRLKEKQGMMRKMIGVLAAAMIIGILAYGILLNRGQVEWACGALVIPMTAFSVYVAIRTTLFGGPPLLVAVIGVLAVVVPTWVFQEALKKTERAIEPQEAKTEEDNREILCHQAKEYGEVVLQTTGSEEIKEVKEEEKQDHREPEEDSVVLETRRLVERVRRQRMELLREEEKERALYQSMLEKGDYLYQKGSYRLACQLYEECKRYAGSEEELEQVQQRLKDKR</sequence>
<organism evidence="3 4">
    <name type="scientific">Aequitasia blattaphilus</name>
    <dbReference type="NCBI Taxonomy" id="2949332"/>
    <lineage>
        <taxon>Bacteria</taxon>
        <taxon>Bacillati</taxon>
        <taxon>Bacillota</taxon>
        <taxon>Clostridia</taxon>
        <taxon>Lachnospirales</taxon>
        <taxon>Lachnospiraceae</taxon>
        <taxon>Aequitasia</taxon>
    </lineage>
</organism>
<protein>
    <submittedName>
        <fullName evidence="3">Uncharacterized protein</fullName>
    </submittedName>
</protein>
<keyword evidence="4" id="KW-1185">Reference proteome</keyword>
<reference evidence="3 4" key="1">
    <citation type="journal article" date="2022" name="Genome Biol. Evol.">
        <title>Host diet, physiology and behaviors set the stage for Lachnospiraceae cladogenesis.</title>
        <authorList>
            <person name="Vera-Ponce De Leon A."/>
            <person name="Schneider M."/>
            <person name="Jahnes B.C."/>
            <person name="Sadowski V."/>
            <person name="Camuy-Velez L.A."/>
            <person name="Duan J."/>
            <person name="Sabree Z.L."/>
        </authorList>
    </citation>
    <scope>NUCLEOTIDE SEQUENCE [LARGE SCALE GENOMIC DNA]</scope>
    <source>
        <strain evidence="3 4">PAL113</strain>
    </source>
</reference>